<comment type="caution">
    <text evidence="2">The sequence shown here is derived from an EMBL/GenBank/DDBJ whole genome shotgun (WGS) entry which is preliminary data.</text>
</comment>
<feature type="transmembrane region" description="Helical" evidence="1">
    <location>
        <begin position="363"/>
        <end position="381"/>
    </location>
</feature>
<gene>
    <name evidence="2" type="ORF">IC617_08135</name>
</gene>
<evidence type="ECO:0000313" key="3">
    <source>
        <dbReference type="Proteomes" id="UP000638014"/>
    </source>
</evidence>
<dbReference type="EMBL" id="JACXAF010000009">
    <property type="protein sequence ID" value="MBD1389392.1"/>
    <property type="molecule type" value="Genomic_DNA"/>
</dbReference>
<accession>A0A8J6QU27</accession>
<keyword evidence="3" id="KW-1185">Reference proteome</keyword>
<reference evidence="2" key="1">
    <citation type="submission" date="2020-09" db="EMBL/GenBank/DDBJ databases">
        <title>A novel bacterium of genus Neiella, isolated from South China Sea.</title>
        <authorList>
            <person name="Huang H."/>
            <person name="Mo K."/>
            <person name="Hu Y."/>
        </authorList>
    </citation>
    <scope>NUCLEOTIDE SEQUENCE</scope>
    <source>
        <strain evidence="2">HB171785</strain>
    </source>
</reference>
<keyword evidence="1" id="KW-1133">Transmembrane helix</keyword>
<keyword evidence="1" id="KW-0472">Membrane</keyword>
<feature type="transmembrane region" description="Helical" evidence="1">
    <location>
        <begin position="314"/>
        <end position="335"/>
    </location>
</feature>
<protein>
    <recommendedName>
        <fullName evidence="4">ABC transporter permease</fullName>
    </recommendedName>
</protein>
<feature type="transmembrane region" description="Helical" evidence="1">
    <location>
        <begin position="277"/>
        <end position="302"/>
    </location>
</feature>
<proteinExistence type="predicted"/>
<dbReference type="AlphaFoldDB" id="A0A8J6QU27"/>
<feature type="transmembrane region" description="Helical" evidence="1">
    <location>
        <begin position="26"/>
        <end position="47"/>
    </location>
</feature>
<dbReference type="RefSeq" id="WP_191144500.1">
    <property type="nucleotide sequence ID" value="NZ_JACXAF010000009.1"/>
</dbReference>
<evidence type="ECO:0008006" key="4">
    <source>
        <dbReference type="Google" id="ProtNLM"/>
    </source>
</evidence>
<name>A0A8J6QU27_9GAMM</name>
<evidence type="ECO:0000256" key="1">
    <source>
        <dbReference type="SAM" id="Phobius"/>
    </source>
</evidence>
<sequence>MSQFAALFLADWRQYYRDRPTLIRRYIVIPFALPLLLLVIGTLLISMQKTQRDSERVEWSIALDDQLLPGLTAHLNQGLDIAQTVPVTASLELTNHQVVLTLHEAPEGFPEAQLERALSEYVTAYRKEAFQAKGHSHFNWLGAIRIESELPAQPKSSKPYATIALVYLMWPLLFGAGMAMTAAKCQQIWMAEQERGALEQYWLHGVSRERFVVAKQGFGLVLSLITIAVYATHYWFWMWLYSLLVTNVAPEINPSDSPAFVVELTHGFLAAWAQIDLVSLVINIISLASALTVYLAWMQLLLRRCQTQEQIRSKLVLLGVILPHLEIIAFATGIVEPNVWLTLIPIGNSFAALSTIMSDGNSSMWSVAAIAVNVVVCGLLVKTGCHDRCV</sequence>
<dbReference type="Proteomes" id="UP000638014">
    <property type="component" value="Unassembled WGS sequence"/>
</dbReference>
<organism evidence="2 3">
    <name type="scientific">Neiella litorisoli</name>
    <dbReference type="NCBI Taxonomy" id="2771431"/>
    <lineage>
        <taxon>Bacteria</taxon>
        <taxon>Pseudomonadati</taxon>
        <taxon>Pseudomonadota</taxon>
        <taxon>Gammaproteobacteria</taxon>
        <taxon>Alteromonadales</taxon>
        <taxon>Echinimonadaceae</taxon>
        <taxon>Neiella</taxon>
    </lineage>
</organism>
<keyword evidence="1" id="KW-0812">Transmembrane</keyword>
<feature type="transmembrane region" description="Helical" evidence="1">
    <location>
        <begin position="160"/>
        <end position="183"/>
    </location>
</feature>
<feature type="transmembrane region" description="Helical" evidence="1">
    <location>
        <begin position="217"/>
        <end position="237"/>
    </location>
</feature>
<evidence type="ECO:0000313" key="2">
    <source>
        <dbReference type="EMBL" id="MBD1389392.1"/>
    </source>
</evidence>